<evidence type="ECO:0000256" key="2">
    <source>
        <dbReference type="ARBA" id="ARBA00010421"/>
    </source>
</evidence>
<organism evidence="5 6">
    <name type="scientific">Favolaschia claudopus</name>
    <dbReference type="NCBI Taxonomy" id="2862362"/>
    <lineage>
        <taxon>Eukaryota</taxon>
        <taxon>Fungi</taxon>
        <taxon>Dikarya</taxon>
        <taxon>Basidiomycota</taxon>
        <taxon>Agaricomycotina</taxon>
        <taxon>Agaricomycetes</taxon>
        <taxon>Agaricomycetidae</taxon>
        <taxon>Agaricales</taxon>
        <taxon>Marasmiineae</taxon>
        <taxon>Mycenaceae</taxon>
        <taxon>Favolaschia</taxon>
    </lineage>
</organism>
<comment type="subcellular location">
    <subcellularLocation>
        <location evidence="1">Secreted</location>
    </subcellularLocation>
</comment>
<comment type="similarity">
    <text evidence="2">Belongs to the cerato-platanin family.</text>
</comment>
<dbReference type="EMBL" id="JAWWNJ010000023">
    <property type="protein sequence ID" value="KAK7033084.1"/>
    <property type="molecule type" value="Genomic_DNA"/>
</dbReference>
<feature type="signal peptide" evidence="4">
    <location>
        <begin position="1"/>
        <end position="18"/>
    </location>
</feature>
<dbReference type="InterPro" id="IPR010829">
    <property type="entry name" value="Cerato-platanin"/>
</dbReference>
<name>A0AAW0C3S2_9AGAR</name>
<dbReference type="InterPro" id="IPR036908">
    <property type="entry name" value="RlpA-like_sf"/>
</dbReference>
<evidence type="ECO:0000256" key="1">
    <source>
        <dbReference type="ARBA" id="ARBA00004613"/>
    </source>
</evidence>
<evidence type="ECO:0000313" key="5">
    <source>
        <dbReference type="EMBL" id="KAK7033084.1"/>
    </source>
</evidence>
<dbReference type="Gene3D" id="2.40.40.10">
    <property type="entry name" value="RlpA-like domain"/>
    <property type="match status" value="1"/>
</dbReference>
<sequence>MKLSGFCSLLVFAVAAFADVVSYDGVYDSASTSLDVVFKERHYAQACSDELETQGYSTFGSLPGFPFIGGAGAVDGAGSTNCGTCWRLTYPKTGKTINVLAVDHAGPGTFNIALKAMNNLTNNQAVKLGRVTVSSIQVAKSACGL</sequence>
<keyword evidence="3" id="KW-0964">Secreted</keyword>
<dbReference type="Proteomes" id="UP001362999">
    <property type="component" value="Unassembled WGS sequence"/>
</dbReference>
<evidence type="ECO:0000256" key="4">
    <source>
        <dbReference type="SAM" id="SignalP"/>
    </source>
</evidence>
<comment type="caution">
    <text evidence="5">The sequence shown here is derived from an EMBL/GenBank/DDBJ whole genome shotgun (WGS) entry which is preliminary data.</text>
</comment>
<evidence type="ECO:0000256" key="3">
    <source>
        <dbReference type="ARBA" id="ARBA00022525"/>
    </source>
</evidence>
<reference evidence="5 6" key="1">
    <citation type="journal article" date="2024" name="J Genomics">
        <title>Draft genome sequencing and assembly of Favolaschia claudopus CIRM-BRFM 2984 isolated from oak limbs.</title>
        <authorList>
            <person name="Navarro D."/>
            <person name="Drula E."/>
            <person name="Chaduli D."/>
            <person name="Cazenave R."/>
            <person name="Ahrendt S."/>
            <person name="Wang J."/>
            <person name="Lipzen A."/>
            <person name="Daum C."/>
            <person name="Barry K."/>
            <person name="Grigoriev I.V."/>
            <person name="Favel A."/>
            <person name="Rosso M.N."/>
            <person name="Martin F."/>
        </authorList>
    </citation>
    <scope>NUCLEOTIDE SEQUENCE [LARGE SCALE GENOMIC DNA]</scope>
    <source>
        <strain evidence="5 6">CIRM-BRFM 2984</strain>
    </source>
</reference>
<dbReference type="AlphaFoldDB" id="A0AAW0C3S2"/>
<keyword evidence="6" id="KW-1185">Reference proteome</keyword>
<dbReference type="Pfam" id="PF07249">
    <property type="entry name" value="Cerato-platanin"/>
    <property type="match status" value="1"/>
</dbReference>
<accession>A0AAW0C3S2</accession>
<dbReference type="SUPFAM" id="SSF50685">
    <property type="entry name" value="Barwin-like endoglucanases"/>
    <property type="match status" value="1"/>
</dbReference>
<feature type="chain" id="PRO_5043653891" evidence="4">
    <location>
        <begin position="19"/>
        <end position="145"/>
    </location>
</feature>
<proteinExistence type="inferred from homology"/>
<protein>
    <submittedName>
        <fullName evidence="5">Cerato-platanin</fullName>
    </submittedName>
</protein>
<evidence type="ECO:0000313" key="6">
    <source>
        <dbReference type="Proteomes" id="UP001362999"/>
    </source>
</evidence>
<dbReference type="CDD" id="cd22778">
    <property type="entry name" value="DPBB_CEPL-like"/>
    <property type="match status" value="1"/>
</dbReference>
<keyword evidence="4" id="KW-0732">Signal</keyword>
<gene>
    <name evidence="5" type="ORF">R3P38DRAFT_3186628</name>
</gene>
<dbReference type="GO" id="GO:0005576">
    <property type="term" value="C:extracellular region"/>
    <property type="evidence" value="ECO:0007669"/>
    <property type="project" value="UniProtKB-SubCell"/>
</dbReference>